<dbReference type="AlphaFoldDB" id="A0A150H1N7"/>
<evidence type="ECO:0000313" key="2">
    <source>
        <dbReference type="EMBL" id="KXZ56001.1"/>
    </source>
</evidence>
<feature type="compositionally biased region" description="Acidic residues" evidence="1">
    <location>
        <begin position="777"/>
        <end position="793"/>
    </location>
</feature>
<feature type="compositionally biased region" description="Low complexity" evidence="1">
    <location>
        <begin position="13"/>
        <end position="22"/>
    </location>
</feature>
<feature type="region of interest" description="Disordered" evidence="1">
    <location>
        <begin position="75"/>
        <end position="156"/>
    </location>
</feature>
<evidence type="ECO:0000313" key="3">
    <source>
        <dbReference type="Proteomes" id="UP000075714"/>
    </source>
</evidence>
<dbReference type="Proteomes" id="UP000075714">
    <property type="component" value="Unassembled WGS sequence"/>
</dbReference>
<feature type="compositionally biased region" description="Acidic residues" evidence="1">
    <location>
        <begin position="119"/>
        <end position="147"/>
    </location>
</feature>
<evidence type="ECO:0000256" key="1">
    <source>
        <dbReference type="SAM" id="MobiDB-lite"/>
    </source>
</evidence>
<dbReference type="PANTHER" id="PTHR47643:SF2">
    <property type="entry name" value="TPR DOMAIN PROTEIN (AFU_ORTHOLOGUE AFUA_5G12710)"/>
    <property type="match status" value="1"/>
</dbReference>
<reference evidence="3" key="1">
    <citation type="journal article" date="2016" name="Nat. Commun.">
        <title>The Gonium pectorale genome demonstrates co-option of cell cycle regulation during the evolution of multicellularity.</title>
        <authorList>
            <person name="Hanschen E.R."/>
            <person name="Marriage T.N."/>
            <person name="Ferris P.J."/>
            <person name="Hamaji T."/>
            <person name="Toyoda A."/>
            <person name="Fujiyama A."/>
            <person name="Neme R."/>
            <person name="Noguchi H."/>
            <person name="Minakuchi Y."/>
            <person name="Suzuki M."/>
            <person name="Kawai-Toyooka H."/>
            <person name="Smith D.R."/>
            <person name="Sparks H."/>
            <person name="Anderson J."/>
            <person name="Bakaric R."/>
            <person name="Luria V."/>
            <person name="Karger A."/>
            <person name="Kirschner M.W."/>
            <person name="Durand P.M."/>
            <person name="Michod R.E."/>
            <person name="Nozaki H."/>
            <person name="Olson B.J."/>
        </authorList>
    </citation>
    <scope>NUCLEOTIDE SEQUENCE [LARGE SCALE GENOMIC DNA]</scope>
    <source>
        <strain evidence="3">NIES-2863</strain>
    </source>
</reference>
<feature type="region of interest" description="Disordered" evidence="1">
    <location>
        <begin position="169"/>
        <end position="210"/>
    </location>
</feature>
<dbReference type="EMBL" id="LSYV01000003">
    <property type="protein sequence ID" value="KXZ56001.1"/>
    <property type="molecule type" value="Genomic_DNA"/>
</dbReference>
<feature type="region of interest" description="Disordered" evidence="1">
    <location>
        <begin position="402"/>
        <end position="429"/>
    </location>
</feature>
<dbReference type="PANTHER" id="PTHR47643">
    <property type="entry name" value="TPR DOMAIN PROTEIN (AFU_ORTHOLOGUE AFUA_5G12710)"/>
    <property type="match status" value="1"/>
</dbReference>
<feature type="compositionally biased region" description="Low complexity" evidence="1">
    <location>
        <begin position="403"/>
        <end position="415"/>
    </location>
</feature>
<feature type="region of interest" description="Disordered" evidence="1">
    <location>
        <begin position="1"/>
        <end position="60"/>
    </location>
</feature>
<protein>
    <recommendedName>
        <fullName evidence="4">SET domain-containing protein</fullName>
    </recommendedName>
</protein>
<feature type="compositionally biased region" description="Acidic residues" evidence="1">
    <location>
        <begin position="38"/>
        <end position="50"/>
    </location>
</feature>
<dbReference type="CDD" id="cd20071">
    <property type="entry name" value="SET_SMYD"/>
    <property type="match status" value="1"/>
</dbReference>
<sequence>MGRRTETVTAMVAADAAGQANRGRGRAAGGRGRRPSQWEDEDSGDEEDDSGSGGDDFVVIGRADPASLAALQAQAKAGAAGAPPGGGAAAAGAGPKTGAAVAAAADPLDGSRFWIEASGIDDLDEEDEDEDGEEGEDGMGPDEEVEEDLPKTTEELLENMRRLGFSLADAEPPRQQQQQQQQEEGAADGKEQEAAEATPSPAASRGGGGGAALALRELQDTFIATLKAPSLPPWYLGPVEVVESAPEAAGGSHGRGARRGRARGGAGAATDTVAASQPDGAAAVTAAAAAAAAGGEPRRRGFALKVTRAVAAGELLAVSLPLAIRYCRRGTTPENEELADMMMAAGPLATAAAAGGVEGRRAKGRVEAAPAAPAGAPVNRFAGLTDLQQSLLGRLWRGHRPGAAASAAPAPASPAKDATGPGGGHGGGGPVKRQFLQLVAASAADAAAPRSPPLLSADELYRVVNLNCLGEDFQDLALCTLRGERPAGHIALWPEAAFAAHSCAPNATAYALGDRLIVRAAADLASGTAVSLNWLGSLLTSPLEVRRQELRHQYGFTCGCARCTAEASFEGGDLASFISSTYDACQSLAPALDAAIRLGDMGAVAEARERLAGWQEVLEGELRGVANTRTRKWLRASSYDLYDLISLCADELAAAAALGIPIPRPGDPPAAAGGGAATPPRPPRPPRGGGGAVEHVVETEALVQCCRILESVAPGSDPHVVLAAEAVMRCLERFGPSHDEYKQVRAAAARAYRARYGNVAPPVLEQLLAARLAAEADAAEEGEEDEEGEADEA</sequence>
<dbReference type="SUPFAM" id="SSF82199">
    <property type="entry name" value="SET domain"/>
    <property type="match status" value="1"/>
</dbReference>
<feature type="compositionally biased region" description="Low complexity" evidence="1">
    <location>
        <begin position="195"/>
        <end position="204"/>
    </location>
</feature>
<evidence type="ECO:0008006" key="4">
    <source>
        <dbReference type="Google" id="ProtNLM"/>
    </source>
</evidence>
<feature type="region of interest" description="Disordered" evidence="1">
    <location>
        <begin position="666"/>
        <end position="692"/>
    </location>
</feature>
<accession>A0A150H1N7</accession>
<name>A0A150H1N7_GONPE</name>
<feature type="region of interest" description="Disordered" evidence="1">
    <location>
        <begin position="774"/>
        <end position="793"/>
    </location>
</feature>
<dbReference type="InterPro" id="IPR053209">
    <property type="entry name" value="Gramillin-biosynth_MTr"/>
</dbReference>
<comment type="caution">
    <text evidence="2">The sequence shown here is derived from an EMBL/GenBank/DDBJ whole genome shotgun (WGS) entry which is preliminary data.</text>
</comment>
<gene>
    <name evidence="2" type="ORF">GPECTOR_2g1553</name>
</gene>
<organism evidence="2 3">
    <name type="scientific">Gonium pectorale</name>
    <name type="common">Green alga</name>
    <dbReference type="NCBI Taxonomy" id="33097"/>
    <lineage>
        <taxon>Eukaryota</taxon>
        <taxon>Viridiplantae</taxon>
        <taxon>Chlorophyta</taxon>
        <taxon>core chlorophytes</taxon>
        <taxon>Chlorophyceae</taxon>
        <taxon>CS clade</taxon>
        <taxon>Chlamydomonadales</taxon>
        <taxon>Volvocaceae</taxon>
        <taxon>Gonium</taxon>
    </lineage>
</organism>
<keyword evidence="3" id="KW-1185">Reference proteome</keyword>
<dbReference type="Gene3D" id="2.170.270.10">
    <property type="entry name" value="SET domain"/>
    <property type="match status" value="1"/>
</dbReference>
<dbReference type="InterPro" id="IPR046341">
    <property type="entry name" value="SET_dom_sf"/>
</dbReference>
<dbReference type="OrthoDB" id="265717at2759"/>
<feature type="compositionally biased region" description="Low complexity" evidence="1">
    <location>
        <begin position="90"/>
        <end position="110"/>
    </location>
</feature>
<feature type="region of interest" description="Disordered" evidence="1">
    <location>
        <begin position="246"/>
        <end position="275"/>
    </location>
</feature>
<feature type="compositionally biased region" description="Gly residues" evidence="1">
    <location>
        <begin position="420"/>
        <end position="429"/>
    </location>
</feature>
<feature type="compositionally biased region" description="Low complexity" evidence="1">
    <location>
        <begin position="169"/>
        <end position="184"/>
    </location>
</feature>
<proteinExistence type="predicted"/>
<dbReference type="STRING" id="33097.A0A150H1N7"/>